<comment type="caution">
    <text evidence="4">The sequence shown here is derived from an EMBL/GenBank/DDBJ whole genome shotgun (WGS) entry which is preliminary data.</text>
</comment>
<accession>A0A0J7JBZ1</accession>
<feature type="domain" description="Phage head morphogenesis" evidence="2">
    <location>
        <begin position="53"/>
        <end position="169"/>
    </location>
</feature>
<feature type="domain" description="Phage-Barnase-EndoU-ColicinE5/D-RelE like nuclease 2" evidence="3">
    <location>
        <begin position="280"/>
        <end position="408"/>
    </location>
</feature>
<evidence type="ECO:0000259" key="3">
    <source>
        <dbReference type="Pfam" id="PF18810"/>
    </source>
</evidence>
<dbReference type="PATRIC" id="fig|1658765.3.peg.1531"/>
<evidence type="ECO:0000259" key="2">
    <source>
        <dbReference type="Pfam" id="PF04233"/>
    </source>
</evidence>
<organism evidence="4 5">
    <name type="scientific">Marinobacter subterrani</name>
    <dbReference type="NCBI Taxonomy" id="1658765"/>
    <lineage>
        <taxon>Bacteria</taxon>
        <taxon>Pseudomonadati</taxon>
        <taxon>Pseudomonadota</taxon>
        <taxon>Gammaproteobacteria</taxon>
        <taxon>Pseudomonadales</taxon>
        <taxon>Marinobacteraceae</taxon>
        <taxon>Marinobacter</taxon>
    </lineage>
</organism>
<dbReference type="STRING" id="1658765.Msub_11538"/>
<reference evidence="4 5" key="1">
    <citation type="submission" date="2015-06" db="EMBL/GenBank/DDBJ databases">
        <title>Marinobacter subterrani, a genetically tractable neutrophilic iron-oxidizing strain isolated from the Soudan Iron Mine.</title>
        <authorList>
            <person name="Bonis B.M."/>
            <person name="Gralnick J.A."/>
        </authorList>
    </citation>
    <scope>NUCLEOTIDE SEQUENCE [LARGE SCALE GENOMIC DNA]</scope>
    <source>
        <strain evidence="4 5">JG233</strain>
    </source>
</reference>
<feature type="region of interest" description="Disordered" evidence="1">
    <location>
        <begin position="203"/>
        <end position="260"/>
    </location>
</feature>
<feature type="compositionally biased region" description="Pro residues" evidence="1">
    <location>
        <begin position="246"/>
        <end position="258"/>
    </location>
</feature>
<proteinExistence type="predicted"/>
<evidence type="ECO:0000256" key="1">
    <source>
        <dbReference type="SAM" id="MobiDB-lite"/>
    </source>
</evidence>
<dbReference type="Pfam" id="PF18810">
    <property type="entry name" value="PBECR2"/>
    <property type="match status" value="1"/>
</dbReference>
<name>A0A0J7JBZ1_9GAMM</name>
<sequence>MAVRYGNLPFREQIEYLREKVAVPTRAWTDIYGRENDHAFMVAGANRMAIVEDFQRSVLKAIENGTTLQDFRKDFDQIVERHGWSYNGSRGWRTRVIYETNLMQSYNAGREAQMADPELRRLRPFGLYRHGGSENPRPEHLANDGKVVPLDDPWWGVWSPKNGWGCTCKKYMISRAEAERRGYTVLDQGPEIEWEEKVVGANGPSPRTVRVPKGIDPGFEHRPGADRVRSVTPPQLDGPLRGTRGPFPPRPATDPMPGPRRFGVDLPDQAESDTAAVDRFLGVFGARRGGEPVRFDDAVGEPLPISEALFQAADDAWQLPAGTDRRYLGVLAEALRDPDEIWVAAELPGDDQRAVLRRRYLARFALPGDEGVAVAIFEWGRDGWAGTTATGEDNAELQRLRQGVRLYRRGEDD</sequence>
<dbReference type="Pfam" id="PF04233">
    <property type="entry name" value="Phage_Mu_F"/>
    <property type="match status" value="1"/>
</dbReference>
<evidence type="ECO:0000313" key="4">
    <source>
        <dbReference type="EMBL" id="KMQ75336.1"/>
    </source>
</evidence>
<gene>
    <name evidence="4" type="ORF">Msub_11538</name>
</gene>
<dbReference type="Proteomes" id="UP000036102">
    <property type="component" value="Unassembled WGS sequence"/>
</dbReference>
<protein>
    <submittedName>
        <fullName evidence="4">Phage Mu protein F like protein</fullName>
    </submittedName>
</protein>
<feature type="compositionally biased region" description="Basic and acidic residues" evidence="1">
    <location>
        <begin position="218"/>
        <end position="229"/>
    </location>
</feature>
<dbReference type="OrthoDB" id="9813502at2"/>
<keyword evidence="5" id="KW-1185">Reference proteome</keyword>
<dbReference type="AlphaFoldDB" id="A0A0J7JBZ1"/>
<evidence type="ECO:0000313" key="5">
    <source>
        <dbReference type="Proteomes" id="UP000036102"/>
    </source>
</evidence>
<dbReference type="InterPro" id="IPR041110">
    <property type="entry name" value="PBECR2"/>
</dbReference>
<dbReference type="InterPro" id="IPR006528">
    <property type="entry name" value="Phage_head_morphogenesis_dom"/>
</dbReference>
<dbReference type="RefSeq" id="WP_048495440.1">
    <property type="nucleotide sequence ID" value="NZ_LFBU01000001.1"/>
</dbReference>
<dbReference type="EMBL" id="LFBU01000001">
    <property type="protein sequence ID" value="KMQ75336.1"/>
    <property type="molecule type" value="Genomic_DNA"/>
</dbReference>